<feature type="signal peptide" evidence="2">
    <location>
        <begin position="1"/>
        <end position="19"/>
    </location>
</feature>
<dbReference type="EnsemblPlants" id="Pp3c5_6980V3.2">
    <property type="protein sequence ID" value="Pp3c5_6980V3.2"/>
    <property type="gene ID" value="Pp3c5_6980"/>
</dbReference>
<dbReference type="AlphaFoldDB" id="A0A7I4E8M7"/>
<dbReference type="InterPro" id="IPR006868">
    <property type="entry name" value="DUF630"/>
</dbReference>
<name>A0A7I4E8M7_PHYPA</name>
<dbReference type="PANTHER" id="PTHR21450:SF23">
    <property type="entry name" value="PROTEIN ALTERED PHOSPHATE STARVATION RESPONSE 1"/>
    <property type="match status" value="1"/>
</dbReference>
<reference evidence="4 5" key="2">
    <citation type="journal article" date="2018" name="Plant J.">
        <title>The Physcomitrella patens chromosome-scale assembly reveals moss genome structure and evolution.</title>
        <authorList>
            <person name="Lang D."/>
            <person name="Ullrich K.K."/>
            <person name="Murat F."/>
            <person name="Fuchs J."/>
            <person name="Jenkins J."/>
            <person name="Haas F.B."/>
            <person name="Piednoel M."/>
            <person name="Gundlach H."/>
            <person name="Van Bel M."/>
            <person name="Meyberg R."/>
            <person name="Vives C."/>
            <person name="Morata J."/>
            <person name="Symeonidi A."/>
            <person name="Hiss M."/>
            <person name="Muchero W."/>
            <person name="Kamisugi Y."/>
            <person name="Saleh O."/>
            <person name="Blanc G."/>
            <person name="Decker E.L."/>
            <person name="van Gessel N."/>
            <person name="Grimwood J."/>
            <person name="Hayes R.D."/>
            <person name="Graham S.W."/>
            <person name="Gunter L.E."/>
            <person name="McDaniel S.F."/>
            <person name="Hoernstein S.N.W."/>
            <person name="Larsson A."/>
            <person name="Li F.W."/>
            <person name="Perroud P.F."/>
            <person name="Phillips J."/>
            <person name="Ranjan P."/>
            <person name="Rokshar D.S."/>
            <person name="Rothfels C.J."/>
            <person name="Schneider L."/>
            <person name="Shu S."/>
            <person name="Stevenson D.W."/>
            <person name="Thummler F."/>
            <person name="Tillich M."/>
            <person name="Villarreal Aguilar J.C."/>
            <person name="Widiez T."/>
            <person name="Wong G.K."/>
            <person name="Wymore A."/>
            <person name="Zhang Y."/>
            <person name="Zimmer A.D."/>
            <person name="Quatrano R.S."/>
            <person name="Mayer K.F.X."/>
            <person name="Goodstein D."/>
            <person name="Casacuberta J.M."/>
            <person name="Vandepoele K."/>
            <person name="Reski R."/>
            <person name="Cuming A.C."/>
            <person name="Tuskan G.A."/>
            <person name="Maumus F."/>
            <person name="Salse J."/>
            <person name="Schmutz J."/>
            <person name="Rensing S.A."/>
        </authorList>
    </citation>
    <scope>NUCLEOTIDE SEQUENCE [LARGE SCALE GENOMIC DNA]</scope>
    <source>
        <strain evidence="4 5">cv. Gransden 2004</strain>
    </source>
</reference>
<feature type="domain" description="DUF630" evidence="3">
    <location>
        <begin position="56"/>
        <end position="99"/>
    </location>
</feature>
<dbReference type="InParanoid" id="A0A7I4E8M7"/>
<evidence type="ECO:0000313" key="4">
    <source>
        <dbReference type="EnsemblPlants" id="Pp3c5_6980V3.2"/>
    </source>
</evidence>
<proteinExistence type="predicted"/>
<feature type="chain" id="PRO_5029787518" description="DUF630 domain-containing protein" evidence="2">
    <location>
        <begin position="20"/>
        <end position="229"/>
    </location>
</feature>
<evidence type="ECO:0000313" key="5">
    <source>
        <dbReference type="Proteomes" id="UP000006727"/>
    </source>
</evidence>
<dbReference type="Gramene" id="Pp3c5_6980V3.2">
    <property type="protein sequence ID" value="Pp3c5_6980V3.2"/>
    <property type="gene ID" value="Pp3c5_6980"/>
</dbReference>
<dbReference type="Pfam" id="PF04783">
    <property type="entry name" value="DUF630"/>
    <property type="match status" value="1"/>
</dbReference>
<reference evidence="4" key="3">
    <citation type="submission" date="2020-12" db="UniProtKB">
        <authorList>
            <consortium name="EnsemblPlants"/>
        </authorList>
    </citation>
    <scope>IDENTIFICATION</scope>
</reference>
<keyword evidence="2" id="KW-0732">Signal</keyword>
<reference evidence="4 5" key="1">
    <citation type="journal article" date="2008" name="Science">
        <title>The Physcomitrella genome reveals evolutionary insights into the conquest of land by plants.</title>
        <authorList>
            <person name="Rensing S."/>
            <person name="Lang D."/>
            <person name="Zimmer A."/>
            <person name="Terry A."/>
            <person name="Salamov A."/>
            <person name="Shapiro H."/>
            <person name="Nishiyama T."/>
            <person name="Perroud P.-F."/>
            <person name="Lindquist E."/>
            <person name="Kamisugi Y."/>
            <person name="Tanahashi T."/>
            <person name="Sakakibara K."/>
            <person name="Fujita T."/>
            <person name="Oishi K."/>
            <person name="Shin-I T."/>
            <person name="Kuroki Y."/>
            <person name="Toyoda A."/>
            <person name="Suzuki Y."/>
            <person name="Hashimoto A."/>
            <person name="Yamaguchi K."/>
            <person name="Sugano A."/>
            <person name="Kohara Y."/>
            <person name="Fujiyama A."/>
            <person name="Anterola A."/>
            <person name="Aoki S."/>
            <person name="Ashton N."/>
            <person name="Barbazuk W.B."/>
            <person name="Barker E."/>
            <person name="Bennetzen J."/>
            <person name="Bezanilla M."/>
            <person name="Blankenship R."/>
            <person name="Cho S.H."/>
            <person name="Dutcher S."/>
            <person name="Estelle M."/>
            <person name="Fawcett J.A."/>
            <person name="Gundlach H."/>
            <person name="Hanada K."/>
            <person name="Heyl A."/>
            <person name="Hicks K.A."/>
            <person name="Hugh J."/>
            <person name="Lohr M."/>
            <person name="Mayer K."/>
            <person name="Melkozernov A."/>
            <person name="Murata T."/>
            <person name="Nelson D."/>
            <person name="Pils B."/>
            <person name="Prigge M."/>
            <person name="Reiss B."/>
            <person name="Renner T."/>
            <person name="Rombauts S."/>
            <person name="Rushton P."/>
            <person name="Sanderfoot A."/>
            <person name="Schween G."/>
            <person name="Shiu S.-H."/>
            <person name="Stueber K."/>
            <person name="Theodoulou F.L."/>
            <person name="Tu H."/>
            <person name="Van de Peer Y."/>
            <person name="Verrier P.J."/>
            <person name="Waters E."/>
            <person name="Wood A."/>
            <person name="Yang L."/>
            <person name="Cove D."/>
            <person name="Cuming A."/>
            <person name="Hasebe M."/>
            <person name="Lucas S."/>
            <person name="Mishler D.B."/>
            <person name="Reski R."/>
            <person name="Grigoriev I."/>
            <person name="Quatrano R.S."/>
            <person name="Boore J.L."/>
        </authorList>
    </citation>
    <scope>NUCLEOTIDE SEQUENCE [LARGE SCALE GENOMIC DNA]</scope>
    <source>
        <strain evidence="4 5">cv. Gransden 2004</strain>
    </source>
</reference>
<feature type="region of interest" description="Disordered" evidence="1">
    <location>
        <begin position="149"/>
        <end position="176"/>
    </location>
</feature>
<dbReference type="Proteomes" id="UP000006727">
    <property type="component" value="Chromosome 5"/>
</dbReference>
<keyword evidence="5" id="KW-1185">Reference proteome</keyword>
<evidence type="ECO:0000256" key="2">
    <source>
        <dbReference type="SAM" id="SignalP"/>
    </source>
</evidence>
<dbReference type="EMBL" id="ABEU02000005">
    <property type="status" value="NOT_ANNOTATED_CDS"/>
    <property type="molecule type" value="Genomic_DNA"/>
</dbReference>
<evidence type="ECO:0000256" key="1">
    <source>
        <dbReference type="SAM" id="MobiDB-lite"/>
    </source>
</evidence>
<evidence type="ECO:0000259" key="3">
    <source>
        <dbReference type="Pfam" id="PF04783"/>
    </source>
</evidence>
<feature type="compositionally biased region" description="Polar residues" evidence="1">
    <location>
        <begin position="152"/>
        <end position="174"/>
    </location>
</feature>
<protein>
    <recommendedName>
        <fullName evidence="3">DUF630 domain-containing protein</fullName>
    </recommendedName>
</protein>
<organism evidence="4 5">
    <name type="scientific">Physcomitrium patens</name>
    <name type="common">Spreading-leaved earth moss</name>
    <name type="synonym">Physcomitrella patens</name>
    <dbReference type="NCBI Taxonomy" id="3218"/>
    <lineage>
        <taxon>Eukaryota</taxon>
        <taxon>Viridiplantae</taxon>
        <taxon>Streptophyta</taxon>
        <taxon>Embryophyta</taxon>
        <taxon>Bryophyta</taxon>
        <taxon>Bryophytina</taxon>
        <taxon>Bryopsida</taxon>
        <taxon>Funariidae</taxon>
        <taxon>Funariales</taxon>
        <taxon>Funariaceae</taxon>
        <taxon>Physcomitrium</taxon>
    </lineage>
</organism>
<dbReference type="PANTHER" id="PTHR21450">
    <property type="entry name" value="PROTEIN ALTERED PHOSPHATE STARVATION RESPONSE 1"/>
    <property type="match status" value="1"/>
</dbReference>
<sequence length="229" mass="25490">MTLCVTMSLFSLQLFLLSAVSLRLLANLPSVCKFRLQILQDNFQNGMLYLESRQPRCKKRKRLVKQTVAYRRNFAASHAKLISSLKGVGLAFRQFAEGEEMKDAGADMMCPPEAPMTSRTVVLSPGPPPLLPALSLTYGFSRDFTTAFPPHSSLQRNPSATRSLNSTAASSPESYSMDFLPPPPPLIANENRMENIPLSVSTKTHTSLKAIQVLAYEDLTNWRTFSLYL</sequence>
<accession>A0A7I4E8M7</accession>